<dbReference type="AlphaFoldDB" id="A0A075A2T0"/>
<dbReference type="OrthoDB" id="74807at2759"/>
<dbReference type="Proteomes" id="UP000054324">
    <property type="component" value="Unassembled WGS sequence"/>
</dbReference>
<dbReference type="PROSITE" id="PS51083">
    <property type="entry name" value="ZF_HIT"/>
    <property type="match status" value="1"/>
</dbReference>
<feature type="domain" description="HIT-type" evidence="6">
    <location>
        <begin position="106"/>
        <end position="138"/>
    </location>
</feature>
<dbReference type="PANTHER" id="PTHR13093">
    <property type="entry name" value="ZINC FINGER HIT DOMAIN CONTAINING PROTEIN 1"/>
    <property type="match status" value="1"/>
</dbReference>
<dbReference type="GeneID" id="20329208"/>
<sequence length="206" mass="23066">RVLDAAARERRQRKALELLEQDNHIDEPQSDIKLTKRPHFGDEDDDPVSAQKKKKKRRVSSMRSRGRKTLELLLDEEYQATKGGTTGPCYFTAAAPPSRLPCRKFCNVCGFKGIYNCVVCHIPYCSKKCYEIHADTRCMKLCQNLRGSNPTSASLSRLGKPGSIPALVLPSGSMAATHQKGATVERYLNLDIYIRVDHLTSDICPD</sequence>
<dbReference type="CTD" id="20329208"/>
<dbReference type="GO" id="GO:0005634">
    <property type="term" value="C:nucleus"/>
    <property type="evidence" value="ECO:0007669"/>
    <property type="project" value="UniProtKB-ARBA"/>
</dbReference>
<accession>A0A075A2T0</accession>
<organism evidence="7 8">
    <name type="scientific">Opisthorchis viverrini</name>
    <name type="common">Southeast Asian liver fluke</name>
    <dbReference type="NCBI Taxonomy" id="6198"/>
    <lineage>
        <taxon>Eukaryota</taxon>
        <taxon>Metazoa</taxon>
        <taxon>Spiralia</taxon>
        <taxon>Lophotrochozoa</taxon>
        <taxon>Platyhelminthes</taxon>
        <taxon>Trematoda</taxon>
        <taxon>Digenea</taxon>
        <taxon>Opisthorchiida</taxon>
        <taxon>Opisthorchiata</taxon>
        <taxon>Opisthorchiidae</taxon>
        <taxon>Opisthorchis</taxon>
    </lineage>
</organism>
<evidence type="ECO:0000256" key="3">
    <source>
        <dbReference type="ARBA" id="ARBA00022833"/>
    </source>
</evidence>
<dbReference type="STRING" id="6198.A0A075A2T0"/>
<dbReference type="Pfam" id="PF04438">
    <property type="entry name" value="zf-HIT"/>
    <property type="match status" value="1"/>
</dbReference>
<keyword evidence="2 4" id="KW-0863">Zinc-finger</keyword>
<evidence type="ECO:0000256" key="5">
    <source>
        <dbReference type="SAM" id="MobiDB-lite"/>
    </source>
</evidence>
<gene>
    <name evidence="7" type="ORF">T265_15042</name>
</gene>
<evidence type="ECO:0000313" key="7">
    <source>
        <dbReference type="EMBL" id="KER21664.1"/>
    </source>
</evidence>
<dbReference type="RefSeq" id="XP_009174595.1">
    <property type="nucleotide sequence ID" value="XM_009176331.1"/>
</dbReference>
<dbReference type="CDD" id="cd21437">
    <property type="entry name" value="zf-HIT_ZNHIT1_like"/>
    <property type="match status" value="1"/>
</dbReference>
<dbReference type="GO" id="GO:0006338">
    <property type="term" value="P:chromatin remodeling"/>
    <property type="evidence" value="ECO:0007669"/>
    <property type="project" value="InterPro"/>
</dbReference>
<dbReference type="EMBL" id="KL596950">
    <property type="protein sequence ID" value="KER21664.1"/>
    <property type="molecule type" value="Genomic_DNA"/>
</dbReference>
<name>A0A075A2T0_OPIVI</name>
<dbReference type="GO" id="GO:0008270">
    <property type="term" value="F:zinc ion binding"/>
    <property type="evidence" value="ECO:0007669"/>
    <property type="project" value="UniProtKB-UniRule"/>
</dbReference>
<reference evidence="7 8" key="1">
    <citation type="submission" date="2013-11" db="EMBL/GenBank/DDBJ databases">
        <title>Opisthorchis viverrini - life in the bile duct.</title>
        <authorList>
            <person name="Young N.D."/>
            <person name="Nagarajan N."/>
            <person name="Lin S.J."/>
            <person name="Korhonen P.K."/>
            <person name="Jex A.R."/>
            <person name="Hall R.S."/>
            <person name="Safavi-Hemami H."/>
            <person name="Kaewkong W."/>
            <person name="Bertrand D."/>
            <person name="Gao S."/>
            <person name="Seet Q."/>
            <person name="Wongkham S."/>
            <person name="Teh B.T."/>
            <person name="Wongkham C."/>
            <person name="Intapan P.M."/>
            <person name="Maleewong W."/>
            <person name="Yang X."/>
            <person name="Hu M."/>
            <person name="Wang Z."/>
            <person name="Hofmann A."/>
            <person name="Sternberg P.W."/>
            <person name="Tan P."/>
            <person name="Wang J."/>
            <person name="Gasser R.B."/>
        </authorList>
    </citation>
    <scope>NUCLEOTIDE SEQUENCE [LARGE SCALE GENOMIC DNA]</scope>
</reference>
<feature type="compositionally biased region" description="Basic residues" evidence="5">
    <location>
        <begin position="51"/>
        <end position="66"/>
    </location>
</feature>
<feature type="non-terminal residue" evidence="7">
    <location>
        <position position="1"/>
    </location>
</feature>
<keyword evidence="1" id="KW-0479">Metal-binding</keyword>
<evidence type="ECO:0000256" key="4">
    <source>
        <dbReference type="PROSITE-ProRule" id="PRU00453"/>
    </source>
</evidence>
<keyword evidence="3" id="KW-0862">Zinc</keyword>
<evidence type="ECO:0000259" key="6">
    <source>
        <dbReference type="PROSITE" id="PS51083"/>
    </source>
</evidence>
<evidence type="ECO:0000256" key="1">
    <source>
        <dbReference type="ARBA" id="ARBA00022723"/>
    </source>
</evidence>
<protein>
    <recommendedName>
        <fullName evidence="6">HIT-type domain-containing protein</fullName>
    </recommendedName>
</protein>
<dbReference type="KEGG" id="ovi:T265_15042"/>
<dbReference type="InterPro" id="IPR007529">
    <property type="entry name" value="Znf_HIT"/>
</dbReference>
<evidence type="ECO:0000256" key="2">
    <source>
        <dbReference type="ARBA" id="ARBA00022771"/>
    </source>
</evidence>
<proteinExistence type="predicted"/>
<keyword evidence="8" id="KW-1185">Reference proteome</keyword>
<dbReference type="InterPro" id="IPR039723">
    <property type="entry name" value="Vps71/ZNHIT1"/>
</dbReference>
<feature type="region of interest" description="Disordered" evidence="5">
    <location>
        <begin position="19"/>
        <end position="66"/>
    </location>
</feature>
<evidence type="ECO:0000313" key="8">
    <source>
        <dbReference type="Proteomes" id="UP000054324"/>
    </source>
</evidence>